<name>A0A7U3YG14_GEOS0</name>
<reference evidence="1" key="1">
    <citation type="submission" date="2010-10" db="EMBL/GenBank/DDBJ databases">
        <title>Complete sequence of chromosome of Geobacillus sp. Y4.1MC1.</title>
        <authorList>
            <consortium name="US DOE Joint Genome Institute"/>
            <person name="Lucas S."/>
            <person name="Copeland A."/>
            <person name="Lapidus A."/>
            <person name="Cheng J.-F."/>
            <person name="Bruce D."/>
            <person name="Goodwin L."/>
            <person name="Pitluck S."/>
            <person name="Chertkov O."/>
            <person name="Zhang X."/>
            <person name="Detter J.C."/>
            <person name="Han C."/>
            <person name="Tapia R."/>
            <person name="Land M."/>
            <person name="Hauser L."/>
            <person name="Jeffries C."/>
            <person name="Kyrpides N."/>
            <person name="Ivanova N."/>
            <person name="Ovchinnikova G."/>
            <person name="Brumm P."/>
            <person name="Mead D."/>
            <person name="Woyke T."/>
        </authorList>
    </citation>
    <scope>NUCLEOTIDE SEQUENCE [LARGE SCALE GENOMIC DNA]</scope>
    <source>
        <strain evidence="1">Y4.1MC1</strain>
    </source>
</reference>
<dbReference type="AlphaFoldDB" id="A0A7U3YG14"/>
<proteinExistence type="predicted"/>
<accession>A0A7U3YG14</accession>
<protein>
    <submittedName>
        <fullName evidence="1">Uncharacterized protein</fullName>
    </submittedName>
</protein>
<organism evidence="1">
    <name type="scientific">Geobacillus sp. (strain Y4.1MC1)</name>
    <dbReference type="NCBI Taxonomy" id="581103"/>
    <lineage>
        <taxon>Bacteria</taxon>
        <taxon>Bacillati</taxon>
        <taxon>Bacillota</taxon>
        <taxon>Bacilli</taxon>
        <taxon>Bacillales</taxon>
        <taxon>Anoxybacillaceae</taxon>
        <taxon>Geobacillus</taxon>
    </lineage>
</organism>
<sequence length="81" mass="8895">MLGMPNNPLPEGYLAFISITCPVISPVSLKDSMLFPLSSFSLSSRIFLIETGEREDRFSSFENAKETDANTIGGDRVLSVH</sequence>
<evidence type="ECO:0000313" key="1">
    <source>
        <dbReference type="EMBL" id="ADP74694.1"/>
    </source>
</evidence>
<dbReference type="KEGG" id="gmc:GY4MC1_1944"/>
<dbReference type="EMBL" id="CP002293">
    <property type="protein sequence ID" value="ADP74694.1"/>
    <property type="molecule type" value="Genomic_DNA"/>
</dbReference>
<gene>
    <name evidence="1" type="ORF">GY4MC1_1944</name>
</gene>